<dbReference type="InterPro" id="IPR045633">
    <property type="entry name" value="DUF6414"/>
</dbReference>
<dbReference type="Pfam" id="PF19952">
    <property type="entry name" value="DUF6414"/>
    <property type="match status" value="1"/>
</dbReference>
<dbReference type="GeneID" id="65074755"/>
<reference evidence="1 2" key="1">
    <citation type="submission" date="2016-10" db="EMBL/GenBank/DDBJ databases">
        <authorList>
            <person name="Varghese N."/>
            <person name="Submissions S."/>
        </authorList>
    </citation>
    <scope>NUCLEOTIDE SEQUENCE [LARGE SCALE GENOMIC DNA]</scope>
    <source>
        <strain evidence="1 2">DSM 14939</strain>
    </source>
</reference>
<accession>A0A1H0NDV4</accession>
<keyword evidence="2" id="KW-1185">Reference proteome</keyword>
<dbReference type="RefSeq" id="WP_054994492.1">
    <property type="nucleotide sequence ID" value="NZ_FNJH01000002.1"/>
</dbReference>
<comment type="caution">
    <text evidence="1">The sequence shown here is derived from an EMBL/GenBank/DDBJ whole genome shotgun (WGS) entry which is preliminary data.</text>
</comment>
<organism evidence="1 2">
    <name type="scientific">Pseudomonas congelans</name>
    <dbReference type="NCBI Taxonomy" id="200452"/>
    <lineage>
        <taxon>Bacteria</taxon>
        <taxon>Pseudomonadati</taxon>
        <taxon>Pseudomonadota</taxon>
        <taxon>Gammaproteobacteria</taxon>
        <taxon>Pseudomonadales</taxon>
        <taxon>Pseudomonadaceae</taxon>
        <taxon>Pseudomonas</taxon>
    </lineage>
</organism>
<dbReference type="Proteomes" id="UP000183042">
    <property type="component" value="Unassembled WGS sequence"/>
</dbReference>
<protein>
    <submittedName>
        <fullName evidence="1">Uncharacterized protein</fullName>
    </submittedName>
</protein>
<evidence type="ECO:0000313" key="1">
    <source>
        <dbReference type="EMBL" id="SDO90605.1"/>
    </source>
</evidence>
<proteinExistence type="predicted"/>
<name>A0A1H0NDV4_9PSED</name>
<dbReference type="EMBL" id="FNJH01000002">
    <property type="protein sequence ID" value="SDO90605.1"/>
    <property type="molecule type" value="Genomic_DNA"/>
</dbReference>
<sequence>MRSFVYLDEYKMYSLSSQIMEGVTDFVLKESRQSDTDVEKQKGPQDSGKKMAEIIETTSASMEKKFLHDYAFSIFEEKLIELDKVVSLTADSSFDELVGDERGRRLVRVKAKANFLDAFDVIKTLENLASIQDAFTIVGANDRREEIISQLAEMDGKNAQKGAFVALRNELEHLSKSLVPREKQANDKLYYKSMAAILEHGFKGRLDVRMNLSDCKVCADLKRSCLKDPEDFIFKTYSRASQIELVLLGVATQLRPAGEALDDIDNLPAAESTMGEIIANSTSAMNILENHFYRSQGNQVFIDPIALYLEL</sequence>
<evidence type="ECO:0000313" key="2">
    <source>
        <dbReference type="Proteomes" id="UP000183042"/>
    </source>
</evidence>
<gene>
    <name evidence="1" type="ORF">SAMN05216596_102206</name>
</gene>